<sequence>MQKLNKLTYEARPKYSRLTNVLECKILVHPKIKFTRRGALDL</sequence>
<dbReference type="EMBL" id="GGEC01057339">
    <property type="protein sequence ID" value="MBX37823.1"/>
    <property type="molecule type" value="Transcribed_RNA"/>
</dbReference>
<evidence type="ECO:0000313" key="1">
    <source>
        <dbReference type="EMBL" id="MBX37823.1"/>
    </source>
</evidence>
<accession>A0A2P2N5U2</accession>
<reference evidence="1" key="1">
    <citation type="submission" date="2018-02" db="EMBL/GenBank/DDBJ databases">
        <title>Rhizophora mucronata_Transcriptome.</title>
        <authorList>
            <person name="Meera S.P."/>
            <person name="Sreeshan A."/>
            <person name="Augustine A."/>
        </authorList>
    </citation>
    <scope>NUCLEOTIDE SEQUENCE</scope>
    <source>
        <tissue evidence="1">Leaf</tissue>
    </source>
</reference>
<organism evidence="1">
    <name type="scientific">Rhizophora mucronata</name>
    <name type="common">Asiatic mangrove</name>
    <dbReference type="NCBI Taxonomy" id="61149"/>
    <lineage>
        <taxon>Eukaryota</taxon>
        <taxon>Viridiplantae</taxon>
        <taxon>Streptophyta</taxon>
        <taxon>Embryophyta</taxon>
        <taxon>Tracheophyta</taxon>
        <taxon>Spermatophyta</taxon>
        <taxon>Magnoliopsida</taxon>
        <taxon>eudicotyledons</taxon>
        <taxon>Gunneridae</taxon>
        <taxon>Pentapetalae</taxon>
        <taxon>rosids</taxon>
        <taxon>fabids</taxon>
        <taxon>Malpighiales</taxon>
        <taxon>Rhizophoraceae</taxon>
        <taxon>Rhizophora</taxon>
    </lineage>
</organism>
<protein>
    <submittedName>
        <fullName evidence="1">Uncharacterized protein</fullName>
    </submittedName>
</protein>
<dbReference type="AlphaFoldDB" id="A0A2P2N5U2"/>
<proteinExistence type="predicted"/>
<name>A0A2P2N5U2_RHIMU</name>